<evidence type="ECO:0000313" key="3">
    <source>
        <dbReference type="Proteomes" id="UP001172155"/>
    </source>
</evidence>
<proteinExistence type="inferred from homology"/>
<dbReference type="PANTHER" id="PTHR43591">
    <property type="entry name" value="METHYLTRANSFERASE"/>
    <property type="match status" value="1"/>
</dbReference>
<organism evidence="2 3">
    <name type="scientific">Schizothecium vesticola</name>
    <dbReference type="NCBI Taxonomy" id="314040"/>
    <lineage>
        <taxon>Eukaryota</taxon>
        <taxon>Fungi</taxon>
        <taxon>Dikarya</taxon>
        <taxon>Ascomycota</taxon>
        <taxon>Pezizomycotina</taxon>
        <taxon>Sordariomycetes</taxon>
        <taxon>Sordariomycetidae</taxon>
        <taxon>Sordariales</taxon>
        <taxon>Schizotheciaceae</taxon>
        <taxon>Schizothecium</taxon>
    </lineage>
</organism>
<dbReference type="Gene3D" id="3.40.50.150">
    <property type="entry name" value="Vaccinia Virus protein VP39"/>
    <property type="match status" value="1"/>
</dbReference>
<protein>
    <submittedName>
        <fullName evidence="2">S-adenosyl-L-methionine-dependent methyltransferase</fullName>
    </submittedName>
</protein>
<dbReference type="GO" id="GO:0032259">
    <property type="term" value="P:methylation"/>
    <property type="evidence" value="ECO:0007669"/>
    <property type="project" value="UniProtKB-KW"/>
</dbReference>
<dbReference type="EMBL" id="JAUKUD010000006">
    <property type="protein sequence ID" value="KAK0741529.1"/>
    <property type="molecule type" value="Genomic_DNA"/>
</dbReference>
<dbReference type="GO" id="GO:0008168">
    <property type="term" value="F:methyltransferase activity"/>
    <property type="evidence" value="ECO:0007669"/>
    <property type="project" value="UniProtKB-KW"/>
</dbReference>
<dbReference type="Pfam" id="PF13489">
    <property type="entry name" value="Methyltransf_23"/>
    <property type="match status" value="1"/>
</dbReference>
<accession>A0AA40ELK8</accession>
<dbReference type="InterPro" id="IPR029063">
    <property type="entry name" value="SAM-dependent_MTases_sf"/>
</dbReference>
<comment type="similarity">
    <text evidence="1">Belongs to the methyltransferase superfamily. LaeA methyltransferase family.</text>
</comment>
<keyword evidence="2" id="KW-0489">Methyltransferase</keyword>
<evidence type="ECO:0000313" key="2">
    <source>
        <dbReference type="EMBL" id="KAK0741529.1"/>
    </source>
</evidence>
<keyword evidence="3" id="KW-1185">Reference proteome</keyword>
<gene>
    <name evidence="2" type="ORF">B0T18DRAFT_330881</name>
</gene>
<dbReference type="SUPFAM" id="SSF53335">
    <property type="entry name" value="S-adenosyl-L-methionine-dependent methyltransferases"/>
    <property type="match status" value="1"/>
</dbReference>
<sequence length="330" mass="38424">MAKDASFHFGPSGNTSEPVEFTFEYYLDHRARIDAESIFAYHEEYGRTYHAYRSGSYHIPNDQNEVERLDAQYEITKIFLDDRLYLSPLSEPRKIIDIATGTGRWAMEMADKFPHAQVIGTDLSPIQPVLVPPNLQFEIDDGNDEWQQGDDWYDVDYIHFLSTVAAWSDWQRIIRTAFTRLRPGGWLEMQEPECDIASDDAPIPSDNAFRQWFFDLTEASARAHRPIDVIPHLKQMFIDAGFVDVHEKVLKIPINGWPRGRRLKKIGKMWQQCLLDGLPGFSYALFNRWLGVSTDQIEISLVHVRKAMADKRTRAYQRFYVVYGRKPERV</sequence>
<dbReference type="AlphaFoldDB" id="A0AA40ELK8"/>
<name>A0AA40ELK8_9PEZI</name>
<dbReference type="PANTHER" id="PTHR43591:SF10">
    <property type="entry name" value="ABC TRANSMEMBRANE TYPE-1 DOMAIN-CONTAINING PROTEIN-RELATED"/>
    <property type="match status" value="1"/>
</dbReference>
<reference evidence="2" key="1">
    <citation type="submission" date="2023-06" db="EMBL/GenBank/DDBJ databases">
        <title>Genome-scale phylogeny and comparative genomics of the fungal order Sordariales.</title>
        <authorList>
            <consortium name="Lawrence Berkeley National Laboratory"/>
            <person name="Hensen N."/>
            <person name="Bonometti L."/>
            <person name="Westerberg I."/>
            <person name="Brannstrom I.O."/>
            <person name="Guillou S."/>
            <person name="Cros-Aarteil S."/>
            <person name="Calhoun S."/>
            <person name="Haridas S."/>
            <person name="Kuo A."/>
            <person name="Mondo S."/>
            <person name="Pangilinan J."/>
            <person name="Riley R."/>
            <person name="LaButti K."/>
            <person name="Andreopoulos B."/>
            <person name="Lipzen A."/>
            <person name="Chen C."/>
            <person name="Yanf M."/>
            <person name="Daum C."/>
            <person name="Ng V."/>
            <person name="Clum A."/>
            <person name="Steindorff A."/>
            <person name="Ohm R."/>
            <person name="Martin F."/>
            <person name="Silar P."/>
            <person name="Natvig D."/>
            <person name="Lalanne C."/>
            <person name="Gautier V."/>
            <person name="Ament-velasquez S.L."/>
            <person name="Kruys A."/>
            <person name="Hutchinson M.I."/>
            <person name="Powell A.J."/>
            <person name="Barry K."/>
            <person name="Miller A.N."/>
            <person name="Grigoriev I.V."/>
            <person name="Debuchy R."/>
            <person name="Gladieux P."/>
            <person name="Thoren M.H."/>
            <person name="Johannesson H."/>
        </authorList>
    </citation>
    <scope>NUCLEOTIDE SEQUENCE</scope>
    <source>
        <strain evidence="2">SMH3187-1</strain>
    </source>
</reference>
<keyword evidence="2" id="KW-0808">Transferase</keyword>
<comment type="caution">
    <text evidence="2">The sequence shown here is derived from an EMBL/GenBank/DDBJ whole genome shotgun (WGS) entry which is preliminary data.</text>
</comment>
<dbReference type="Proteomes" id="UP001172155">
    <property type="component" value="Unassembled WGS sequence"/>
</dbReference>
<evidence type="ECO:0000256" key="1">
    <source>
        <dbReference type="ARBA" id="ARBA00038158"/>
    </source>
</evidence>
<dbReference type="CDD" id="cd02440">
    <property type="entry name" value="AdoMet_MTases"/>
    <property type="match status" value="1"/>
</dbReference>